<dbReference type="Proteomes" id="UP000220797">
    <property type="component" value="Unassembled WGS sequence"/>
</dbReference>
<protein>
    <recommendedName>
        <fullName evidence="3">F-box domain-containing protein</fullName>
    </recommendedName>
</protein>
<accession>A0A1J1GMR0</accession>
<organism evidence="1 2">
    <name type="scientific">Plasmodium gallinaceum</name>
    <dbReference type="NCBI Taxonomy" id="5849"/>
    <lineage>
        <taxon>Eukaryota</taxon>
        <taxon>Sar</taxon>
        <taxon>Alveolata</taxon>
        <taxon>Apicomplexa</taxon>
        <taxon>Aconoidasida</taxon>
        <taxon>Haemosporida</taxon>
        <taxon>Plasmodiidae</taxon>
        <taxon>Plasmodium</taxon>
        <taxon>Plasmodium (Haemamoeba)</taxon>
    </lineage>
</organism>
<proteinExistence type="predicted"/>
<dbReference type="AlphaFoldDB" id="A0A1J1GMR0"/>
<evidence type="ECO:0000313" key="1">
    <source>
        <dbReference type="EMBL" id="CRG93728.1"/>
    </source>
</evidence>
<gene>
    <name evidence="1" type="ORF">PGAL8A_00143400</name>
</gene>
<evidence type="ECO:0000313" key="2">
    <source>
        <dbReference type="Proteomes" id="UP000220797"/>
    </source>
</evidence>
<comment type="caution">
    <text evidence="1">The sequence shown here is derived from an EMBL/GenBank/DDBJ whole genome shotgun (WGS) entry which is preliminary data.</text>
</comment>
<sequence length="556" mass="66983">MCIHNFKFVKMINKDNINKKTKSKKHRLEDECISDNQVHILNSNNIPYVKNNTCFCENNKKKVNYLTTFNTLSNNYNIFKNSDIICNILSFLTFSERWKFKLLNKSFYTAFNTKYAWANLDFRFINVDLFNYDFLKKYNKLFYNTFSLSLSVNGNESVGTTINLIIKHFKYLKDLRIYFRKKNTNFIYEGVHPIVSNILNCKSIKENKKEIRKDKKCLYNCLNGNNNNMVKNIKDEKKEYEKKDKKNVDNNTHYGMKDGETNKIKNCKLNLNENEYKKNYLSPKYKEITNQVSFLDSKNEIETKTKSQKNNDKSNFSLKMEHRTNNDNHNVLSCDFIDSNLEFNDFFLENYYYKYMENKNEIKDNRKLNELLQKYIRIIEGKKKWKTKNMKLHNNFDNLERLIIDVELKGEELLCFVGKLNNLKDIIISKLLYSNKLNRSQNIIIFTCFIEKMKQNNIRLIQLGLYFRHEYKPIDYLNNEKFRKILSERKEYIYDINKEEGDELIHILQKNHLNSLYCLWSNDLFISFEMYEQIKKFHNLKIWILPGWRALSLAKQ</sequence>
<dbReference type="EMBL" id="CVMV01000019">
    <property type="protein sequence ID" value="CRG93728.1"/>
    <property type="molecule type" value="Genomic_DNA"/>
</dbReference>
<dbReference type="OMA" id="FNTKYAW"/>
<evidence type="ECO:0008006" key="3">
    <source>
        <dbReference type="Google" id="ProtNLM"/>
    </source>
</evidence>
<reference evidence="1" key="1">
    <citation type="submission" date="2015-04" db="EMBL/GenBank/DDBJ databases">
        <authorList>
            <consortium name="Pathogen Informatics"/>
        </authorList>
    </citation>
    <scope>NUCLEOTIDE SEQUENCE [LARGE SCALE GENOMIC DNA]</scope>
    <source>
        <strain evidence="1">8A</strain>
    </source>
</reference>
<dbReference type="VEuPathDB" id="PlasmoDB:PGAL8A_00143400"/>
<dbReference type="OrthoDB" id="377319at2759"/>
<name>A0A1J1GMR0_PLAGA</name>
<keyword evidence="2" id="KW-1185">Reference proteome</keyword>
<dbReference type="GeneID" id="39729958"/>
<dbReference type="RefSeq" id="XP_028526550.1">
    <property type="nucleotide sequence ID" value="XM_028674972.1"/>
</dbReference>